<feature type="domain" description="Major facilitator superfamily (MFS) profile" evidence="6">
    <location>
        <begin position="1"/>
        <end position="382"/>
    </location>
</feature>
<keyword evidence="8" id="KW-1185">Reference proteome</keyword>
<evidence type="ECO:0000313" key="7">
    <source>
        <dbReference type="EMBL" id="MDG3584280.1"/>
    </source>
</evidence>
<dbReference type="RefSeq" id="WP_277898055.1">
    <property type="nucleotide sequence ID" value="NZ_JAPMUA010000001.1"/>
</dbReference>
<evidence type="ECO:0000313" key="8">
    <source>
        <dbReference type="Proteomes" id="UP001153642"/>
    </source>
</evidence>
<feature type="transmembrane region" description="Helical" evidence="5">
    <location>
        <begin position="358"/>
        <end position="379"/>
    </location>
</feature>
<feature type="transmembrane region" description="Helical" evidence="5">
    <location>
        <begin position="271"/>
        <end position="289"/>
    </location>
</feature>
<feature type="transmembrane region" description="Helical" evidence="5">
    <location>
        <begin position="141"/>
        <end position="159"/>
    </location>
</feature>
<keyword evidence="4 5" id="KW-0472">Membrane</keyword>
<dbReference type="Gene3D" id="1.20.1250.20">
    <property type="entry name" value="MFS general substrate transporter like domains"/>
    <property type="match status" value="2"/>
</dbReference>
<dbReference type="Proteomes" id="UP001153642">
    <property type="component" value="Unassembled WGS sequence"/>
</dbReference>
<evidence type="ECO:0000256" key="5">
    <source>
        <dbReference type="SAM" id="Phobius"/>
    </source>
</evidence>
<organism evidence="7 8">
    <name type="scientific">Galbibacter pacificus</name>
    <dbReference type="NCBI Taxonomy" id="2996052"/>
    <lineage>
        <taxon>Bacteria</taxon>
        <taxon>Pseudomonadati</taxon>
        <taxon>Bacteroidota</taxon>
        <taxon>Flavobacteriia</taxon>
        <taxon>Flavobacteriales</taxon>
        <taxon>Flavobacteriaceae</taxon>
        <taxon>Galbibacter</taxon>
    </lineage>
</organism>
<name>A0ABT6FLZ5_9FLAO</name>
<dbReference type="PROSITE" id="PS50850">
    <property type="entry name" value="MFS"/>
    <property type="match status" value="1"/>
</dbReference>
<keyword evidence="2 5" id="KW-0812">Transmembrane</keyword>
<dbReference type="InterPro" id="IPR051788">
    <property type="entry name" value="MFS_Transporter"/>
</dbReference>
<feature type="transmembrane region" description="Helical" evidence="5">
    <location>
        <begin position="75"/>
        <end position="94"/>
    </location>
</feature>
<reference evidence="7" key="1">
    <citation type="submission" date="2022-11" db="EMBL/GenBank/DDBJ databases">
        <title>High-quality draft genome sequence of Galbibacter sp. strain CMA-7.</title>
        <authorList>
            <person name="Wei L."/>
            <person name="Dong C."/>
            <person name="Shao Z."/>
        </authorList>
    </citation>
    <scope>NUCLEOTIDE SEQUENCE</scope>
    <source>
        <strain evidence="7">CMA-7</strain>
    </source>
</reference>
<feature type="transmembrane region" description="Helical" evidence="5">
    <location>
        <begin position="12"/>
        <end position="34"/>
    </location>
</feature>
<accession>A0ABT6FLZ5</accession>
<feature type="transmembrane region" description="Helical" evidence="5">
    <location>
        <begin position="165"/>
        <end position="187"/>
    </location>
</feature>
<feature type="transmembrane region" description="Helical" evidence="5">
    <location>
        <begin position="231"/>
        <end position="251"/>
    </location>
</feature>
<evidence type="ECO:0000256" key="3">
    <source>
        <dbReference type="ARBA" id="ARBA00022989"/>
    </source>
</evidence>
<evidence type="ECO:0000256" key="4">
    <source>
        <dbReference type="ARBA" id="ARBA00023136"/>
    </source>
</evidence>
<proteinExistence type="predicted"/>
<feature type="transmembrane region" description="Helical" evidence="5">
    <location>
        <begin position="330"/>
        <end position="352"/>
    </location>
</feature>
<feature type="transmembrane region" description="Helical" evidence="5">
    <location>
        <begin position="46"/>
        <end position="63"/>
    </location>
</feature>
<dbReference type="InterPro" id="IPR036259">
    <property type="entry name" value="MFS_trans_sf"/>
</dbReference>
<feature type="transmembrane region" description="Helical" evidence="5">
    <location>
        <begin position="100"/>
        <end position="120"/>
    </location>
</feature>
<dbReference type="InterPro" id="IPR020846">
    <property type="entry name" value="MFS_dom"/>
</dbReference>
<evidence type="ECO:0000256" key="1">
    <source>
        <dbReference type="ARBA" id="ARBA00004141"/>
    </source>
</evidence>
<sequence length="382" mass="41217">MYSLRLIFNNQKYFSAAWVFASLNILFGTWAIYIPQVKENLQITEGQLGIALFFFAFGTLVFIPFTSIIIKKLGLGKATIVAIIGYAIAFLLPFMATSYFLLAFSLFIVGATSGFTDVAMNTLVSEIEREDKASFMSASHGFFSLGGVIGAGVGSYLKLFIESPLLHMCYVSLFVLISNIVLVKNYIHIKGTKRREEAMDFKYLKPLLGLSLIGLLIMGSEGAIADWSGLYLKNITMTSSMVLIGLGYTIFSATMTTGRFLGDYIASKFGALKIIIAGALLGAMGYILILTAYTFVALAGFGLVGLGFSVIIPELFRLGGKVEGVETSKGIAFIAGTGYVGFLTGPVLLGFLADIASLKLSFMALLLAAIIVFVIASILRRQ</sequence>
<evidence type="ECO:0000259" key="6">
    <source>
        <dbReference type="PROSITE" id="PS50850"/>
    </source>
</evidence>
<gene>
    <name evidence="7" type="ORF">OSR52_00260</name>
</gene>
<dbReference type="SUPFAM" id="SSF103473">
    <property type="entry name" value="MFS general substrate transporter"/>
    <property type="match status" value="1"/>
</dbReference>
<dbReference type="InterPro" id="IPR011701">
    <property type="entry name" value="MFS"/>
</dbReference>
<evidence type="ECO:0000256" key="2">
    <source>
        <dbReference type="ARBA" id="ARBA00022692"/>
    </source>
</evidence>
<comment type="subcellular location">
    <subcellularLocation>
        <location evidence="1">Membrane</location>
        <topology evidence="1">Multi-pass membrane protein</topology>
    </subcellularLocation>
</comment>
<comment type="caution">
    <text evidence="7">The sequence shown here is derived from an EMBL/GenBank/DDBJ whole genome shotgun (WGS) entry which is preliminary data.</text>
</comment>
<dbReference type="CDD" id="cd17393">
    <property type="entry name" value="MFS_MosC_like"/>
    <property type="match status" value="1"/>
</dbReference>
<protein>
    <submittedName>
        <fullName evidence="7">MFS transporter</fullName>
    </submittedName>
</protein>
<dbReference type="EMBL" id="JAPMUA010000001">
    <property type="protein sequence ID" value="MDG3584280.1"/>
    <property type="molecule type" value="Genomic_DNA"/>
</dbReference>
<keyword evidence="3 5" id="KW-1133">Transmembrane helix</keyword>
<dbReference type="PANTHER" id="PTHR23514">
    <property type="entry name" value="BYPASS OF STOP CODON PROTEIN 6"/>
    <property type="match status" value="1"/>
</dbReference>
<dbReference type="Pfam" id="PF07690">
    <property type="entry name" value="MFS_1"/>
    <property type="match status" value="1"/>
</dbReference>
<feature type="transmembrane region" description="Helical" evidence="5">
    <location>
        <begin position="295"/>
        <end position="318"/>
    </location>
</feature>
<dbReference type="PANTHER" id="PTHR23514:SF13">
    <property type="entry name" value="INNER MEMBRANE PROTEIN YBJJ"/>
    <property type="match status" value="1"/>
</dbReference>
<feature type="transmembrane region" description="Helical" evidence="5">
    <location>
        <begin position="207"/>
        <end position="225"/>
    </location>
</feature>